<protein>
    <submittedName>
        <fullName evidence="1">Uncharacterized protein</fullName>
    </submittedName>
</protein>
<evidence type="ECO:0000313" key="1">
    <source>
        <dbReference type="EMBL" id="CAD7443655.1"/>
    </source>
</evidence>
<gene>
    <name evidence="1" type="ORF">TBIB3V08_LOCUS6055</name>
</gene>
<dbReference type="EMBL" id="OD566260">
    <property type="protein sequence ID" value="CAD7443655.1"/>
    <property type="molecule type" value="Genomic_DNA"/>
</dbReference>
<name>A0A7R9F0R6_9NEOP</name>
<dbReference type="AlphaFoldDB" id="A0A7R9F0R6"/>
<organism evidence="1">
    <name type="scientific">Timema bartmani</name>
    <dbReference type="NCBI Taxonomy" id="61472"/>
    <lineage>
        <taxon>Eukaryota</taxon>
        <taxon>Metazoa</taxon>
        <taxon>Ecdysozoa</taxon>
        <taxon>Arthropoda</taxon>
        <taxon>Hexapoda</taxon>
        <taxon>Insecta</taxon>
        <taxon>Pterygota</taxon>
        <taxon>Neoptera</taxon>
        <taxon>Polyneoptera</taxon>
        <taxon>Phasmatodea</taxon>
        <taxon>Timematodea</taxon>
        <taxon>Timematoidea</taxon>
        <taxon>Timematidae</taxon>
        <taxon>Timema</taxon>
    </lineage>
</organism>
<reference evidence="1" key="1">
    <citation type="submission" date="2020-11" db="EMBL/GenBank/DDBJ databases">
        <authorList>
            <person name="Tran Van P."/>
        </authorList>
    </citation>
    <scope>NUCLEOTIDE SEQUENCE</scope>
</reference>
<proteinExistence type="predicted"/>
<accession>A0A7R9F0R6</accession>
<sequence length="97" mass="11333">MKILQTPEKLISSIVNKHVEGDSVDEPVDKSSNYNLRWEELIRKKIIESKSKFNENLECHIVNVFESFKNLYSVKSYEHFPDGKHKGHKNCKISKSL</sequence>